<dbReference type="GO" id="GO:0015774">
    <property type="term" value="P:polysaccharide transport"/>
    <property type="evidence" value="ECO:0007669"/>
    <property type="project" value="InterPro"/>
</dbReference>
<dbReference type="Proteomes" id="UP000216947">
    <property type="component" value="Unassembled WGS sequence"/>
</dbReference>
<evidence type="ECO:0000313" key="1">
    <source>
        <dbReference type="EMBL" id="OZI22449.1"/>
    </source>
</evidence>
<dbReference type="AlphaFoldDB" id="A0A261RBS0"/>
<dbReference type="CDD" id="cd16441">
    <property type="entry name" value="beta_Kdo_transferase_KpsS"/>
    <property type="match status" value="1"/>
</dbReference>
<dbReference type="InterPro" id="IPR007833">
    <property type="entry name" value="Capsule_polysaccharide_synth"/>
</dbReference>
<dbReference type="EMBL" id="NEVK01000004">
    <property type="protein sequence ID" value="OZI22449.1"/>
    <property type="molecule type" value="Genomic_DNA"/>
</dbReference>
<dbReference type="GO" id="GO:0000271">
    <property type="term" value="P:polysaccharide biosynthetic process"/>
    <property type="evidence" value="ECO:0007669"/>
    <property type="project" value="InterPro"/>
</dbReference>
<proteinExistence type="predicted"/>
<reference evidence="2" key="1">
    <citation type="submission" date="2017-05" db="EMBL/GenBank/DDBJ databases">
        <title>Complete and WGS of Bordetella genogroups.</title>
        <authorList>
            <person name="Spilker T."/>
            <person name="Lipuma J."/>
        </authorList>
    </citation>
    <scope>NUCLEOTIDE SEQUENCE [LARGE SCALE GENOMIC DNA]</scope>
    <source>
        <strain evidence="2">AU18089</strain>
    </source>
</reference>
<dbReference type="Pfam" id="PF05159">
    <property type="entry name" value="Capsule_synth"/>
    <property type="match status" value="1"/>
</dbReference>
<comment type="caution">
    <text evidence="1">The sequence shown here is derived from an EMBL/GenBank/DDBJ whole genome shotgun (WGS) entry which is preliminary data.</text>
</comment>
<evidence type="ECO:0000313" key="2">
    <source>
        <dbReference type="Proteomes" id="UP000216947"/>
    </source>
</evidence>
<name>A0A261RBS0_9BORD</name>
<organism evidence="1 2">
    <name type="scientific">Bordetella genomosp. 7</name>
    <dbReference type="NCBI Taxonomy" id="1416805"/>
    <lineage>
        <taxon>Bacteria</taxon>
        <taxon>Pseudomonadati</taxon>
        <taxon>Pseudomonadota</taxon>
        <taxon>Betaproteobacteria</taxon>
        <taxon>Burkholderiales</taxon>
        <taxon>Alcaligenaceae</taxon>
        <taxon>Bordetella</taxon>
    </lineage>
</organism>
<protein>
    <submittedName>
        <fullName evidence="1">Capsule biosynthesis protein CapA</fullName>
    </submittedName>
</protein>
<sequence length="407" mass="46643">MKKHFLMLQGVNSPFFQRLGQALMHDGHDVLKVNFNCGDAWYSRGLQRLDYKGPIEELGQFYSTLIDTREITDVVLFGDRRPLHRACISVARARNLPVHVFEEGYFRPYWITLERDGVNAHSSLPRDADWYRRTAPRIPDYDNGEAFSSSFSARAWHDIAYNVAGMRNRLYFPHYRGHSPVPAWLEYPAYLRRGISLISRRRYDASQIDRIVAEKLPFWLVPLQLNTDAQIRDHSPIKDMPEFLQHVFASFSRFGNGADLMVIKNHPLDSGLINYRAVIRRLCTEYGVPCQNVIYLESGSLPILLSHARGVVTVNSTVGGSALIHNRPLFTLADPIYNLPGLTFQGRLDEFWTNPPRPDAMLFKQFRNAVIHLTQVNGGFYTRQSIDMAVRGALPRLARATHPLADY</sequence>
<accession>A0A261RBS0</accession>
<keyword evidence="2" id="KW-1185">Reference proteome</keyword>
<dbReference type="RefSeq" id="WP_094796490.1">
    <property type="nucleotide sequence ID" value="NZ_NEVK01000004.1"/>
</dbReference>
<gene>
    <name evidence="1" type="ORF">CAL19_07875</name>
</gene>